<accession>A0A077K0Y1</accession>
<dbReference type="AlphaFoldDB" id="A0A077K0Y1"/>
<keyword evidence="1" id="KW-1133">Transmembrane helix</keyword>
<proteinExistence type="predicted"/>
<dbReference type="EMBL" id="SWRJ01000010">
    <property type="protein sequence ID" value="NFI23338.1"/>
    <property type="molecule type" value="Genomic_DNA"/>
</dbReference>
<gene>
    <name evidence="3" type="ORF">FC964_18640</name>
</gene>
<keyword evidence="2" id="KW-0614">Plasmid</keyword>
<geneLocation type="plasmid" evidence="2">
    <name>pCB111</name>
</geneLocation>
<keyword evidence="1" id="KW-0472">Membrane</keyword>
<protein>
    <submittedName>
        <fullName evidence="2">Uncharacterized protein</fullName>
    </submittedName>
</protein>
<dbReference type="EMBL" id="AB855771">
    <property type="protein sequence ID" value="BAP25821.1"/>
    <property type="molecule type" value="Genomic_DNA"/>
</dbReference>
<evidence type="ECO:0000313" key="2">
    <source>
        <dbReference type="EMBL" id="BAP25821.1"/>
    </source>
</evidence>
<evidence type="ECO:0000256" key="1">
    <source>
        <dbReference type="SAM" id="Phobius"/>
    </source>
</evidence>
<organism evidence="2">
    <name type="scientific">Clostridium botulinum</name>
    <dbReference type="NCBI Taxonomy" id="1491"/>
    <lineage>
        <taxon>Bacteria</taxon>
        <taxon>Bacillati</taxon>
        <taxon>Bacillota</taxon>
        <taxon>Clostridia</taxon>
        <taxon>Eubacteriales</taxon>
        <taxon>Clostridiaceae</taxon>
        <taxon>Clostridium</taxon>
    </lineage>
</organism>
<dbReference type="Proteomes" id="UP000482543">
    <property type="component" value="Unassembled WGS sequence"/>
</dbReference>
<keyword evidence="1" id="KW-0812">Transmembrane</keyword>
<dbReference type="RefSeq" id="WP_032072555.1">
    <property type="nucleotide sequence ID" value="NC_025146.1"/>
</dbReference>
<feature type="transmembrane region" description="Helical" evidence="1">
    <location>
        <begin position="12"/>
        <end position="33"/>
    </location>
</feature>
<evidence type="ECO:0000313" key="4">
    <source>
        <dbReference type="Proteomes" id="UP000482543"/>
    </source>
</evidence>
<reference evidence="2" key="1">
    <citation type="submission" date="2013-09" db="EMBL/GenBank/DDBJ databases">
        <title>Analysis of type B2 neurotoxin-encoding plasmid in Clostridium botulinum.</title>
        <authorList>
            <person name="Hosomi K."/>
            <person name="Sakaguchi Y."/>
            <person name="Gotoh K."/>
            <person name="Nakamura K."/>
            <person name="Kohda T."/>
            <person name="Mukamoto M."/>
            <person name="Iida T."/>
            <person name="Kozaki S."/>
        </authorList>
    </citation>
    <scope>NUCLEOTIDE SEQUENCE</scope>
    <source>
        <strain evidence="2">111</strain>
        <plasmid evidence="2">pCB111</plasmid>
    </source>
</reference>
<evidence type="ECO:0000313" key="3">
    <source>
        <dbReference type="EMBL" id="NFI23338.1"/>
    </source>
</evidence>
<sequence>MENEKITTGDKVMGVIGIAVIIALIVVIVKMGLYSYNRYISSNEISRQENALQSARGTATDSVHEDEKKNRLLKEYELVEEKLDVNRDSIYIDNEADYKTTGDDYSAKVLANGKEYMVVFSSVGITKTYNLSAKYNHQEFGYTHYEITGIKKLVLIK</sequence>
<name>A0A077K0Y1_CLOBO</name>
<reference evidence="3 4" key="2">
    <citation type="submission" date="2019-04" db="EMBL/GenBank/DDBJ databases">
        <title>Genome sequencing of Clostridium botulinum Groups I-IV and Clostridium butyricum.</title>
        <authorList>
            <person name="Brunt J."/>
            <person name="Van Vliet A.H.M."/>
            <person name="Stringer S.C."/>
            <person name="Carter A.T."/>
            <person name="Peck M.W."/>
        </authorList>
    </citation>
    <scope>NUCLEOTIDE SEQUENCE [LARGE SCALE GENOMIC DNA]</scope>
    <source>
        <strain evidence="3 4">IFR 15/034</strain>
    </source>
</reference>